<sequence>MGESTIFAVASPPPRRNRKAATRSVVRRRLRFRTGANPRLDVGQENRMSGSRRGAGGPHGRAARGFFSRFRERRLENGG</sequence>
<reference evidence="2 4" key="1">
    <citation type="submission" date="2017-12" db="EMBL/GenBank/DDBJ databases">
        <title>Integrating genomic resources of turbot (Scophthalmus maximus) in depth evaluation of genetic and physical mapping variation across individuals.</title>
        <authorList>
            <person name="Martinez P."/>
        </authorList>
    </citation>
    <scope>NUCLEOTIDE SEQUENCE [LARGE SCALE GENOMIC DNA]</scope>
</reference>
<dbReference type="EMBL" id="VEVO01000020">
    <property type="protein sequence ID" value="KAF0025850.1"/>
    <property type="molecule type" value="Genomic_DNA"/>
</dbReference>
<evidence type="ECO:0000313" key="3">
    <source>
        <dbReference type="EMBL" id="KAF0025850.1"/>
    </source>
</evidence>
<reference evidence="3 5" key="2">
    <citation type="submission" date="2019-06" db="EMBL/GenBank/DDBJ databases">
        <title>Draft genomes of female and male turbot (Scophthalmus maximus).</title>
        <authorList>
            <person name="Xu H."/>
            <person name="Xu X.-W."/>
            <person name="Shao C."/>
            <person name="Chen S."/>
        </authorList>
    </citation>
    <scope>NUCLEOTIDE SEQUENCE [LARGE SCALE GENOMIC DNA]</scope>
    <source>
        <strain evidence="3">Ysfricsl-2016a</strain>
        <tissue evidence="3">Blood</tissue>
    </source>
</reference>
<dbReference type="EMBL" id="CP026260">
    <property type="protein sequence ID" value="AWP18122.1"/>
    <property type="molecule type" value="Genomic_DNA"/>
</dbReference>
<accession>A0A2U9CU44</accession>
<gene>
    <name evidence="3" type="ORF">F2P81_022731</name>
    <name evidence="2" type="ORF">SMAX5B_020531</name>
</gene>
<evidence type="ECO:0000256" key="1">
    <source>
        <dbReference type="SAM" id="MobiDB-lite"/>
    </source>
</evidence>
<evidence type="ECO:0000313" key="4">
    <source>
        <dbReference type="Proteomes" id="UP000246464"/>
    </source>
</evidence>
<protein>
    <submittedName>
        <fullName evidence="2">Uncharacterized protein</fullName>
    </submittedName>
</protein>
<keyword evidence="4" id="KW-1185">Reference proteome</keyword>
<evidence type="ECO:0000313" key="5">
    <source>
        <dbReference type="Proteomes" id="UP000438429"/>
    </source>
</evidence>
<dbReference type="Proteomes" id="UP000246464">
    <property type="component" value="Chromosome 18"/>
</dbReference>
<feature type="compositionally biased region" description="Basic and acidic residues" evidence="1">
    <location>
        <begin position="69"/>
        <end position="79"/>
    </location>
</feature>
<organism evidence="2 4">
    <name type="scientific">Scophthalmus maximus</name>
    <name type="common">Turbot</name>
    <name type="synonym">Psetta maxima</name>
    <dbReference type="NCBI Taxonomy" id="52904"/>
    <lineage>
        <taxon>Eukaryota</taxon>
        <taxon>Metazoa</taxon>
        <taxon>Chordata</taxon>
        <taxon>Craniata</taxon>
        <taxon>Vertebrata</taxon>
        <taxon>Euteleostomi</taxon>
        <taxon>Actinopterygii</taxon>
        <taxon>Neopterygii</taxon>
        <taxon>Teleostei</taxon>
        <taxon>Neoteleostei</taxon>
        <taxon>Acanthomorphata</taxon>
        <taxon>Carangaria</taxon>
        <taxon>Pleuronectiformes</taxon>
        <taxon>Pleuronectoidei</taxon>
        <taxon>Scophthalmidae</taxon>
        <taxon>Scophthalmus</taxon>
    </lineage>
</organism>
<feature type="compositionally biased region" description="Basic residues" evidence="1">
    <location>
        <begin position="15"/>
        <end position="32"/>
    </location>
</feature>
<name>A0A2U9CU44_SCOMX</name>
<dbReference type="Proteomes" id="UP000438429">
    <property type="component" value="Unassembled WGS sequence"/>
</dbReference>
<feature type="region of interest" description="Disordered" evidence="1">
    <location>
        <begin position="1"/>
        <end position="79"/>
    </location>
</feature>
<dbReference type="AlphaFoldDB" id="A0A2U9CU44"/>
<proteinExistence type="predicted"/>
<evidence type="ECO:0000313" key="2">
    <source>
        <dbReference type="EMBL" id="AWP18122.1"/>
    </source>
</evidence>